<dbReference type="Pfam" id="PF01535">
    <property type="entry name" value="PPR"/>
    <property type="match status" value="4"/>
</dbReference>
<dbReference type="PANTHER" id="PTHR47926">
    <property type="entry name" value="PENTATRICOPEPTIDE REPEAT-CONTAINING PROTEIN"/>
    <property type="match status" value="1"/>
</dbReference>
<feature type="repeat" description="PPR" evidence="2">
    <location>
        <begin position="294"/>
        <end position="328"/>
    </location>
</feature>
<proteinExistence type="predicted"/>
<protein>
    <submittedName>
        <fullName evidence="3">Pentatricopeptide repeat-containing protein</fullName>
    </submittedName>
</protein>
<dbReference type="EMBL" id="JBBWWQ010000014">
    <property type="protein sequence ID" value="KAK8931261.1"/>
    <property type="molecule type" value="Genomic_DNA"/>
</dbReference>
<comment type="caution">
    <text evidence="3">The sequence shown here is derived from an EMBL/GenBank/DDBJ whole genome shotgun (WGS) entry which is preliminary data.</text>
</comment>
<keyword evidence="1" id="KW-0677">Repeat</keyword>
<reference evidence="3 4" key="1">
    <citation type="journal article" date="2022" name="Nat. Plants">
        <title>Genomes of leafy and leafless Platanthera orchids illuminate the evolution of mycoheterotrophy.</title>
        <authorList>
            <person name="Li M.H."/>
            <person name="Liu K.W."/>
            <person name="Li Z."/>
            <person name="Lu H.C."/>
            <person name="Ye Q.L."/>
            <person name="Zhang D."/>
            <person name="Wang J.Y."/>
            <person name="Li Y.F."/>
            <person name="Zhong Z.M."/>
            <person name="Liu X."/>
            <person name="Yu X."/>
            <person name="Liu D.K."/>
            <person name="Tu X.D."/>
            <person name="Liu B."/>
            <person name="Hao Y."/>
            <person name="Liao X.Y."/>
            <person name="Jiang Y.T."/>
            <person name="Sun W.H."/>
            <person name="Chen J."/>
            <person name="Chen Y.Q."/>
            <person name="Ai Y."/>
            <person name="Zhai J.W."/>
            <person name="Wu S.S."/>
            <person name="Zhou Z."/>
            <person name="Hsiao Y.Y."/>
            <person name="Wu W.L."/>
            <person name="Chen Y.Y."/>
            <person name="Lin Y.F."/>
            <person name="Hsu J.L."/>
            <person name="Li C.Y."/>
            <person name="Wang Z.W."/>
            <person name="Zhao X."/>
            <person name="Zhong W.Y."/>
            <person name="Ma X.K."/>
            <person name="Ma L."/>
            <person name="Huang J."/>
            <person name="Chen G.Z."/>
            <person name="Huang M.Z."/>
            <person name="Huang L."/>
            <person name="Peng D.H."/>
            <person name="Luo Y.B."/>
            <person name="Zou S.Q."/>
            <person name="Chen S.P."/>
            <person name="Lan S."/>
            <person name="Tsai W.C."/>
            <person name="Van de Peer Y."/>
            <person name="Liu Z.J."/>
        </authorList>
    </citation>
    <scope>NUCLEOTIDE SEQUENCE [LARGE SCALE GENOMIC DNA]</scope>
    <source>
        <strain evidence="3">Lor287</strain>
    </source>
</reference>
<evidence type="ECO:0000313" key="3">
    <source>
        <dbReference type="EMBL" id="KAK8931261.1"/>
    </source>
</evidence>
<dbReference type="GO" id="GO:0003723">
    <property type="term" value="F:RNA binding"/>
    <property type="evidence" value="ECO:0007669"/>
    <property type="project" value="InterPro"/>
</dbReference>
<dbReference type="GO" id="GO:0009451">
    <property type="term" value="P:RNA modification"/>
    <property type="evidence" value="ECO:0007669"/>
    <property type="project" value="InterPro"/>
</dbReference>
<evidence type="ECO:0000313" key="4">
    <source>
        <dbReference type="Proteomes" id="UP001418222"/>
    </source>
</evidence>
<dbReference type="NCBIfam" id="TIGR00756">
    <property type="entry name" value="PPR"/>
    <property type="match status" value="4"/>
</dbReference>
<dbReference type="InterPro" id="IPR046960">
    <property type="entry name" value="PPR_At4g14850-like_plant"/>
</dbReference>
<dbReference type="FunFam" id="1.25.40.10:FF:000090">
    <property type="entry name" value="Pentatricopeptide repeat-containing protein, chloroplastic"/>
    <property type="match status" value="1"/>
</dbReference>
<sequence length="809" mass="90874">MACQPMHLSFCSCCKAQEWKLEIQKSRALLLPQNALKTPSATPAIKSPLEASYLHNTLRSYHSMLQDYTTVGMRTCGEKRMRLGCMNYARKAFDEMHQRDMVSWATLADEVEGLRLLCAMQRERNLPNGFDLSAGLRICSNCSNLDFGRQIHGQAIKMQLLSDLYVGSGLVDLYVKCGDTEQAERVFLCLPQYNEVSLNALLNGYAINGDESKAIKLFKETEHSKRIDKFTLSIVLRCCAGLGDVRKGRELHSLMIKVGLKIDEVLASNLIDVYGKSGCPDDAFKVFCRIRYADVVIWTSMISCLEKQGLKDEAIELFRSMVRMGVKPNHFTLASVAAASSEIGDRRFSTSVHAYVIKTGFEMVIEVSNAVLDMYMRSVNAKDGFFFFNTMEYHDIISWNALLSAFHNCREGLRIFQMLMENQVPNMYSFISALRSCTTLMEASYGCQVHTQILKNNLEDDLFVGTALVDMYAGCGYLNRASRVLYRMKQRDVFSWTVIISGHVKEDQGEIAIKFYNHMLQEGIRPNEFTLASCLKACSNLASLDSGRQFHSTTIKTGLGDAFVTSSLVDFYAKCGCLSDGEMIFASFGQPDLVSWNTIICGYSQHGLAGKALNAFQQMLHDGWKPDEVTFIAVLSACSHTGLLEEGRHHFESMNRVYGITPTAEHYACMISLLGKVGKLDEVERFIVGMEMTPDALIWQTVLTACKIHKHVELGERAAENLFKLEPQTDSGYLLLSNMYADLGMWTDVARVRAKMSSHGVKKEPGCSWIHGNGKVNVFLSQDVSHPMFEELNSMLNDLTQEMMNSYYP</sequence>
<evidence type="ECO:0000256" key="1">
    <source>
        <dbReference type="ARBA" id="ARBA00022737"/>
    </source>
</evidence>
<dbReference type="Pfam" id="PF20431">
    <property type="entry name" value="E_motif"/>
    <property type="match status" value="1"/>
</dbReference>
<feature type="repeat" description="PPR" evidence="2">
    <location>
        <begin position="492"/>
        <end position="526"/>
    </location>
</feature>
<keyword evidence="4" id="KW-1185">Reference proteome</keyword>
<dbReference type="AlphaFoldDB" id="A0AAP0B7D3"/>
<dbReference type="Gene3D" id="1.25.40.10">
    <property type="entry name" value="Tetratricopeptide repeat domain"/>
    <property type="match status" value="5"/>
</dbReference>
<dbReference type="InterPro" id="IPR011990">
    <property type="entry name" value="TPR-like_helical_dom_sf"/>
</dbReference>
<feature type="repeat" description="PPR" evidence="2">
    <location>
        <begin position="228"/>
        <end position="262"/>
    </location>
</feature>
<gene>
    <name evidence="3" type="primary">PCMP-H42</name>
    <name evidence="3" type="ORF">KSP39_PZI016109</name>
</gene>
<dbReference type="PROSITE" id="PS51375">
    <property type="entry name" value="PPR"/>
    <property type="match status" value="4"/>
</dbReference>
<feature type="repeat" description="PPR" evidence="2">
    <location>
        <begin position="592"/>
        <end position="626"/>
    </location>
</feature>
<dbReference type="Proteomes" id="UP001418222">
    <property type="component" value="Unassembled WGS sequence"/>
</dbReference>
<organism evidence="3 4">
    <name type="scientific">Platanthera zijinensis</name>
    <dbReference type="NCBI Taxonomy" id="2320716"/>
    <lineage>
        <taxon>Eukaryota</taxon>
        <taxon>Viridiplantae</taxon>
        <taxon>Streptophyta</taxon>
        <taxon>Embryophyta</taxon>
        <taxon>Tracheophyta</taxon>
        <taxon>Spermatophyta</taxon>
        <taxon>Magnoliopsida</taxon>
        <taxon>Liliopsida</taxon>
        <taxon>Asparagales</taxon>
        <taxon>Orchidaceae</taxon>
        <taxon>Orchidoideae</taxon>
        <taxon>Orchideae</taxon>
        <taxon>Orchidinae</taxon>
        <taxon>Platanthera</taxon>
    </lineage>
</organism>
<evidence type="ECO:0000256" key="2">
    <source>
        <dbReference type="PROSITE-ProRule" id="PRU00708"/>
    </source>
</evidence>
<dbReference type="InterPro" id="IPR046848">
    <property type="entry name" value="E_motif"/>
</dbReference>
<dbReference type="InterPro" id="IPR002885">
    <property type="entry name" value="PPR_rpt"/>
</dbReference>
<dbReference type="Pfam" id="PF13041">
    <property type="entry name" value="PPR_2"/>
    <property type="match status" value="3"/>
</dbReference>
<dbReference type="PANTHER" id="PTHR47926:SF344">
    <property type="entry name" value="OS07G0636900 PROTEIN"/>
    <property type="match status" value="1"/>
</dbReference>
<accession>A0AAP0B7D3</accession>
<dbReference type="FunFam" id="1.25.40.10:FF:000343">
    <property type="entry name" value="Pentatricopeptide repeat-containing protein At3g58590"/>
    <property type="match status" value="1"/>
</dbReference>
<name>A0AAP0B7D3_9ASPA</name>
<dbReference type="FunFam" id="1.25.40.10:FF:000344">
    <property type="entry name" value="Pentatricopeptide repeat-containing protein"/>
    <property type="match status" value="1"/>
</dbReference>